<dbReference type="EMBL" id="BSYO01000005">
    <property type="protein sequence ID" value="GMH04688.1"/>
    <property type="molecule type" value="Genomic_DNA"/>
</dbReference>
<dbReference type="Proteomes" id="UP001279734">
    <property type="component" value="Unassembled WGS sequence"/>
</dbReference>
<sequence length="87" mass="9259">MTHQDINNIPASFALSSPVALVLSPEGESDNEHSTKDIMGGNSGSKVVVEEAHHPNDSTPEPRESSGCLLALSLTGPFAEFIYLPLR</sequence>
<reference evidence="1" key="1">
    <citation type="submission" date="2023-05" db="EMBL/GenBank/DDBJ databases">
        <title>Nepenthes gracilis genome sequencing.</title>
        <authorList>
            <person name="Fukushima K."/>
        </authorList>
    </citation>
    <scope>NUCLEOTIDE SEQUENCE</scope>
    <source>
        <strain evidence="1">SING2019-196</strain>
    </source>
</reference>
<keyword evidence="2" id="KW-1185">Reference proteome</keyword>
<name>A0AAD3S5B4_NEPGR</name>
<comment type="caution">
    <text evidence="1">The sequence shown here is derived from an EMBL/GenBank/DDBJ whole genome shotgun (WGS) entry which is preliminary data.</text>
</comment>
<evidence type="ECO:0000313" key="2">
    <source>
        <dbReference type="Proteomes" id="UP001279734"/>
    </source>
</evidence>
<organism evidence="1 2">
    <name type="scientific">Nepenthes gracilis</name>
    <name type="common">Slender pitcher plant</name>
    <dbReference type="NCBI Taxonomy" id="150966"/>
    <lineage>
        <taxon>Eukaryota</taxon>
        <taxon>Viridiplantae</taxon>
        <taxon>Streptophyta</taxon>
        <taxon>Embryophyta</taxon>
        <taxon>Tracheophyta</taxon>
        <taxon>Spermatophyta</taxon>
        <taxon>Magnoliopsida</taxon>
        <taxon>eudicotyledons</taxon>
        <taxon>Gunneridae</taxon>
        <taxon>Pentapetalae</taxon>
        <taxon>Caryophyllales</taxon>
        <taxon>Nepenthaceae</taxon>
        <taxon>Nepenthes</taxon>
    </lineage>
</organism>
<dbReference type="AlphaFoldDB" id="A0AAD3S5B4"/>
<proteinExistence type="predicted"/>
<protein>
    <submittedName>
        <fullName evidence="1">Uncharacterized protein</fullName>
    </submittedName>
</protein>
<gene>
    <name evidence="1" type="ORF">Nepgr_006528</name>
</gene>
<accession>A0AAD3S5B4</accession>
<evidence type="ECO:0000313" key="1">
    <source>
        <dbReference type="EMBL" id="GMH04688.1"/>
    </source>
</evidence>